<keyword evidence="2" id="KW-1185">Reference proteome</keyword>
<dbReference type="Proteomes" id="UP000789860">
    <property type="component" value="Unassembled WGS sequence"/>
</dbReference>
<sequence length="340" mass="39743">GPVYIRPCVKVSLPFMKHDLGSVTSLLLVPSNDDNVELPVTPLVDHEASNMEKALTQTPSTSCIKLESDGKFFIILLEEIYQLNCLQKQNQDKFLTNLQNLQKLLIDVTSPFKKDLYTWRKIFQIYIEDKIFVGNTEADRKERNWKFSQEQLACFIDKVNKDHLIKKLKDPLSKIAFEKFLKLNNSLISMKQFQYLNQVTMSKILKKHDKKTHLNSISDFKHLMEKDSFLSESTFKSLCYELEQLTTIIPQLDDYNCPICLNIAWKPIRLCCTHVFCVRCLVKSIRKRTRNCPVCRAKNAIYNADEMYKKQKEDDRERIAEEMEAITGLRIDERQTCVLL</sequence>
<gene>
    <name evidence="1" type="ORF">SCALOS_LOCUS232</name>
</gene>
<protein>
    <submittedName>
        <fullName evidence="1">2941_t:CDS:1</fullName>
    </submittedName>
</protein>
<evidence type="ECO:0000313" key="1">
    <source>
        <dbReference type="EMBL" id="CAG8435833.1"/>
    </source>
</evidence>
<accession>A0ACA9JUA5</accession>
<proteinExistence type="predicted"/>
<name>A0ACA9JUA5_9GLOM</name>
<dbReference type="EMBL" id="CAJVPM010000094">
    <property type="protein sequence ID" value="CAG8435833.1"/>
    <property type="molecule type" value="Genomic_DNA"/>
</dbReference>
<reference evidence="1" key="1">
    <citation type="submission" date="2021-06" db="EMBL/GenBank/DDBJ databases">
        <authorList>
            <person name="Kallberg Y."/>
            <person name="Tangrot J."/>
            <person name="Rosling A."/>
        </authorList>
    </citation>
    <scope>NUCLEOTIDE SEQUENCE</scope>
    <source>
        <strain evidence="1">AU212A</strain>
    </source>
</reference>
<feature type="non-terminal residue" evidence="1">
    <location>
        <position position="1"/>
    </location>
</feature>
<evidence type="ECO:0000313" key="2">
    <source>
        <dbReference type="Proteomes" id="UP000789860"/>
    </source>
</evidence>
<comment type="caution">
    <text evidence="1">The sequence shown here is derived from an EMBL/GenBank/DDBJ whole genome shotgun (WGS) entry which is preliminary data.</text>
</comment>
<organism evidence="1 2">
    <name type="scientific">Scutellospora calospora</name>
    <dbReference type="NCBI Taxonomy" id="85575"/>
    <lineage>
        <taxon>Eukaryota</taxon>
        <taxon>Fungi</taxon>
        <taxon>Fungi incertae sedis</taxon>
        <taxon>Mucoromycota</taxon>
        <taxon>Glomeromycotina</taxon>
        <taxon>Glomeromycetes</taxon>
        <taxon>Diversisporales</taxon>
        <taxon>Gigasporaceae</taxon>
        <taxon>Scutellospora</taxon>
    </lineage>
</organism>